<dbReference type="RefSeq" id="WP_014809777.1">
    <property type="nucleotide sequence ID" value="NC_018025.1"/>
</dbReference>
<dbReference type="NCBIfam" id="TIGR02842">
    <property type="entry name" value="CyoC"/>
    <property type="match status" value="1"/>
</dbReference>
<dbReference type="OrthoDB" id="9810850at2"/>
<dbReference type="KEGG" id="dti:Desti_1924"/>
<dbReference type="Proteomes" id="UP000006055">
    <property type="component" value="Chromosome"/>
</dbReference>
<dbReference type="PATRIC" id="fig|706587.4.peg.2212"/>
<sequence length="205" mass="22600">MTTTDASTIGIAHDQVVEHPDTIEMQTLGFWLYLMSDLIIFATLFATFAVLGRSYAGGPTGKELFELPYVLAETLLLLFSSFTYGLVMLAVHNGMKKRVLTGLAVTFLLGLGFVLMEINEFHSLIAHGHGPDVSAFLSSYFTLVGTHGTHVAFGLIWMAVMIGQVAVKGLTSPVQSRLMRLSMFWHFLDIVWIGIFSIVYLMGVM</sequence>
<feature type="transmembrane region" description="Helical" evidence="18">
    <location>
        <begin position="67"/>
        <end position="87"/>
    </location>
</feature>
<keyword evidence="5" id="KW-0813">Transport</keyword>
<dbReference type="InterPro" id="IPR000298">
    <property type="entry name" value="Cyt_c_oxidase-like_su3"/>
</dbReference>
<organism evidence="20 21">
    <name type="scientific">Desulfomonile tiedjei (strain ATCC 49306 / DSM 6799 / DCB-1)</name>
    <dbReference type="NCBI Taxonomy" id="706587"/>
    <lineage>
        <taxon>Bacteria</taxon>
        <taxon>Pseudomonadati</taxon>
        <taxon>Thermodesulfobacteriota</taxon>
        <taxon>Desulfomonilia</taxon>
        <taxon>Desulfomonilales</taxon>
        <taxon>Desulfomonilaceae</taxon>
        <taxon>Desulfomonile</taxon>
    </lineage>
</organism>
<dbReference type="InterPro" id="IPR035973">
    <property type="entry name" value="Cyt_c_oxidase_su3-like_sf"/>
</dbReference>
<name>I4C4Z1_DESTA</name>
<dbReference type="InterPro" id="IPR014206">
    <property type="entry name" value="Cyt_c_ubiqinol_oxidase_su3"/>
</dbReference>
<dbReference type="CDD" id="cd02863">
    <property type="entry name" value="Ubiquinol_oxidase_III"/>
    <property type="match status" value="1"/>
</dbReference>
<dbReference type="EMBL" id="CP003360">
    <property type="protein sequence ID" value="AFM24632.1"/>
    <property type="molecule type" value="Genomic_DNA"/>
</dbReference>
<dbReference type="PANTHER" id="PTHR11403">
    <property type="entry name" value="CYTOCHROME C OXIDASE SUBUNIT III"/>
    <property type="match status" value="1"/>
</dbReference>
<comment type="function">
    <text evidence="12">Cytochrome bo(3) ubiquinol terminal oxidase is the component of the aerobic respiratory chain of E.coli that predominates when cells are grown at high aeration. Has proton pump activity across the membrane in addition to electron transfer, pumping 2 protons/electron.</text>
</comment>
<dbReference type="GO" id="GO:0009486">
    <property type="term" value="F:cytochrome bo3 ubiquinol oxidase activity"/>
    <property type="evidence" value="ECO:0007669"/>
    <property type="project" value="InterPro"/>
</dbReference>
<evidence type="ECO:0000256" key="18">
    <source>
        <dbReference type="SAM" id="Phobius"/>
    </source>
</evidence>
<dbReference type="PROSITE" id="PS50253">
    <property type="entry name" value="COX3"/>
    <property type="match status" value="1"/>
</dbReference>
<feature type="domain" description="Heme-copper oxidase subunit III family profile" evidence="19">
    <location>
        <begin position="28"/>
        <end position="204"/>
    </location>
</feature>
<evidence type="ECO:0000256" key="4">
    <source>
        <dbReference type="ARBA" id="ARBA00014687"/>
    </source>
</evidence>
<comment type="similarity">
    <text evidence="2 17">Belongs to the cytochrome c oxidase subunit 3 family.</text>
</comment>
<evidence type="ECO:0000256" key="10">
    <source>
        <dbReference type="ARBA" id="ARBA00023002"/>
    </source>
</evidence>
<gene>
    <name evidence="20" type="ordered locus">Desti_1924</name>
</gene>
<protein>
    <recommendedName>
        <fullName evidence="4">Cytochrome bo(3) ubiquinol oxidase subunit 3</fullName>
    </recommendedName>
    <alternativeName>
        <fullName evidence="15">Cytochrome o ubiquinol oxidase subunit 3</fullName>
    </alternativeName>
    <alternativeName>
        <fullName evidence="13">Oxidase bo(3) subunit 3</fullName>
    </alternativeName>
    <alternativeName>
        <fullName evidence="16">Ubiquinol oxidase polypeptide III</fullName>
    </alternativeName>
    <alternativeName>
        <fullName evidence="14">Ubiquinol oxidase subunit 3</fullName>
    </alternativeName>
</protein>
<keyword evidence="7 17" id="KW-0812">Transmembrane</keyword>
<dbReference type="GO" id="GO:0019646">
    <property type="term" value="P:aerobic electron transport chain"/>
    <property type="evidence" value="ECO:0007669"/>
    <property type="project" value="InterPro"/>
</dbReference>
<dbReference type="eggNOG" id="COG1845">
    <property type="taxonomic scope" value="Bacteria"/>
</dbReference>
<evidence type="ECO:0000259" key="19">
    <source>
        <dbReference type="PROSITE" id="PS50253"/>
    </source>
</evidence>
<keyword evidence="8" id="KW-0249">Electron transport</keyword>
<proteinExistence type="inferred from homology"/>
<keyword evidence="6" id="KW-1003">Cell membrane</keyword>
<evidence type="ECO:0000313" key="21">
    <source>
        <dbReference type="Proteomes" id="UP000006055"/>
    </source>
</evidence>
<keyword evidence="21" id="KW-1185">Reference proteome</keyword>
<evidence type="ECO:0000256" key="5">
    <source>
        <dbReference type="ARBA" id="ARBA00022448"/>
    </source>
</evidence>
<evidence type="ECO:0000256" key="9">
    <source>
        <dbReference type="ARBA" id="ARBA00022989"/>
    </source>
</evidence>
<comment type="subcellular location">
    <subcellularLocation>
        <location evidence="1 17">Cell membrane</location>
        <topology evidence="1 17">Multi-pass membrane protein</topology>
    </subcellularLocation>
</comment>
<feature type="transmembrane region" description="Helical" evidence="18">
    <location>
        <begin position="30"/>
        <end position="55"/>
    </location>
</feature>
<dbReference type="SUPFAM" id="SSF81452">
    <property type="entry name" value="Cytochrome c oxidase subunit III-like"/>
    <property type="match status" value="1"/>
</dbReference>
<evidence type="ECO:0000256" key="8">
    <source>
        <dbReference type="ARBA" id="ARBA00022982"/>
    </source>
</evidence>
<evidence type="ECO:0000256" key="11">
    <source>
        <dbReference type="ARBA" id="ARBA00023136"/>
    </source>
</evidence>
<keyword evidence="11 18" id="KW-0472">Membrane</keyword>
<evidence type="ECO:0000256" key="1">
    <source>
        <dbReference type="ARBA" id="ARBA00004651"/>
    </source>
</evidence>
<dbReference type="FunFam" id="1.20.120.80:FF:000001">
    <property type="entry name" value="Cytochrome (Ubi)quinol oxidase subunit III"/>
    <property type="match status" value="1"/>
</dbReference>
<evidence type="ECO:0000256" key="17">
    <source>
        <dbReference type="RuleBase" id="RU003376"/>
    </source>
</evidence>
<dbReference type="Pfam" id="PF00510">
    <property type="entry name" value="COX3"/>
    <property type="match status" value="1"/>
</dbReference>
<dbReference type="InterPro" id="IPR033946">
    <property type="entry name" value="Ubiquinol_oxase_su3_dom"/>
</dbReference>
<reference evidence="21" key="1">
    <citation type="submission" date="2012-06" db="EMBL/GenBank/DDBJ databases">
        <title>Complete sequence of chromosome of Desulfomonile tiedjei DSM 6799.</title>
        <authorList>
            <person name="Lucas S."/>
            <person name="Copeland A."/>
            <person name="Lapidus A."/>
            <person name="Glavina del Rio T."/>
            <person name="Dalin E."/>
            <person name="Tice H."/>
            <person name="Bruce D."/>
            <person name="Goodwin L."/>
            <person name="Pitluck S."/>
            <person name="Peters L."/>
            <person name="Ovchinnikova G."/>
            <person name="Zeytun A."/>
            <person name="Lu M."/>
            <person name="Kyrpides N."/>
            <person name="Mavromatis K."/>
            <person name="Ivanova N."/>
            <person name="Brettin T."/>
            <person name="Detter J.C."/>
            <person name="Han C."/>
            <person name="Larimer F."/>
            <person name="Land M."/>
            <person name="Hauser L."/>
            <person name="Markowitz V."/>
            <person name="Cheng J.-F."/>
            <person name="Hugenholtz P."/>
            <person name="Woyke T."/>
            <person name="Wu D."/>
            <person name="Spring S."/>
            <person name="Schroeder M."/>
            <person name="Brambilla E."/>
            <person name="Klenk H.-P."/>
            <person name="Eisen J.A."/>
        </authorList>
    </citation>
    <scope>NUCLEOTIDE SEQUENCE [LARGE SCALE GENOMIC DNA]</scope>
    <source>
        <strain evidence="21">ATCC 49306 / DSM 6799 / DCB-1</strain>
    </source>
</reference>
<evidence type="ECO:0000256" key="13">
    <source>
        <dbReference type="ARBA" id="ARBA00030072"/>
    </source>
</evidence>
<accession>I4C4Z1</accession>
<evidence type="ECO:0000256" key="6">
    <source>
        <dbReference type="ARBA" id="ARBA00022475"/>
    </source>
</evidence>
<evidence type="ECO:0000256" key="12">
    <source>
        <dbReference type="ARBA" id="ARBA00025694"/>
    </source>
</evidence>
<dbReference type="STRING" id="706587.Desti_1924"/>
<feature type="transmembrane region" description="Helical" evidence="18">
    <location>
        <begin position="99"/>
        <end position="118"/>
    </location>
</feature>
<evidence type="ECO:0000256" key="2">
    <source>
        <dbReference type="ARBA" id="ARBA00010581"/>
    </source>
</evidence>
<evidence type="ECO:0000313" key="20">
    <source>
        <dbReference type="EMBL" id="AFM24632.1"/>
    </source>
</evidence>
<dbReference type="PANTHER" id="PTHR11403:SF2">
    <property type="entry name" value="CYTOCHROME BO(3) UBIQUINOL OXIDASE SUBUNIT 3"/>
    <property type="match status" value="1"/>
</dbReference>
<feature type="transmembrane region" description="Helical" evidence="18">
    <location>
        <begin position="138"/>
        <end position="162"/>
    </location>
</feature>
<dbReference type="GO" id="GO:0005886">
    <property type="term" value="C:plasma membrane"/>
    <property type="evidence" value="ECO:0007669"/>
    <property type="project" value="UniProtKB-SubCell"/>
</dbReference>
<dbReference type="Gene3D" id="1.20.120.80">
    <property type="entry name" value="Cytochrome c oxidase, subunit III, four-helix bundle"/>
    <property type="match status" value="1"/>
</dbReference>
<feature type="transmembrane region" description="Helical" evidence="18">
    <location>
        <begin position="183"/>
        <end position="203"/>
    </location>
</feature>
<evidence type="ECO:0000256" key="7">
    <source>
        <dbReference type="ARBA" id="ARBA00022692"/>
    </source>
</evidence>
<dbReference type="AlphaFoldDB" id="I4C4Z1"/>
<comment type="subunit">
    <text evidence="3">Heterooctamer of two A chains, two B chains, two C chains and two D chains.</text>
</comment>
<evidence type="ECO:0000256" key="15">
    <source>
        <dbReference type="ARBA" id="ARBA00032189"/>
    </source>
</evidence>
<dbReference type="InterPro" id="IPR013833">
    <property type="entry name" value="Cyt_c_oxidase_su3_a-hlx"/>
</dbReference>
<dbReference type="HOGENOM" id="CLU_044071_3_0_7"/>
<evidence type="ECO:0000256" key="16">
    <source>
        <dbReference type="ARBA" id="ARBA00032717"/>
    </source>
</evidence>
<evidence type="ECO:0000256" key="14">
    <source>
        <dbReference type="ARBA" id="ARBA00031884"/>
    </source>
</evidence>
<dbReference type="InterPro" id="IPR024791">
    <property type="entry name" value="Cyt_c/ubiquinol_Oxase_su3"/>
</dbReference>
<keyword evidence="9 18" id="KW-1133">Transmembrane helix</keyword>
<keyword evidence="10 20" id="KW-0560">Oxidoreductase</keyword>
<evidence type="ECO:0000256" key="3">
    <source>
        <dbReference type="ARBA" id="ARBA00011700"/>
    </source>
</evidence>
<dbReference type="GO" id="GO:0004129">
    <property type="term" value="F:cytochrome-c oxidase activity"/>
    <property type="evidence" value="ECO:0007669"/>
    <property type="project" value="InterPro"/>
</dbReference>